<accession>A0A0C2SVH2</accession>
<reference evidence="1 2" key="1">
    <citation type="submission" date="2014-04" db="EMBL/GenBank/DDBJ databases">
        <title>Evolutionary Origins and Diversification of the Mycorrhizal Mutualists.</title>
        <authorList>
            <consortium name="DOE Joint Genome Institute"/>
            <consortium name="Mycorrhizal Genomics Consortium"/>
            <person name="Kohler A."/>
            <person name="Kuo A."/>
            <person name="Nagy L.G."/>
            <person name="Floudas D."/>
            <person name="Copeland A."/>
            <person name="Barry K.W."/>
            <person name="Cichocki N."/>
            <person name="Veneault-Fourrey C."/>
            <person name="LaButti K."/>
            <person name="Lindquist E.A."/>
            <person name="Lipzen A."/>
            <person name="Lundell T."/>
            <person name="Morin E."/>
            <person name="Murat C."/>
            <person name="Riley R."/>
            <person name="Ohm R."/>
            <person name="Sun H."/>
            <person name="Tunlid A."/>
            <person name="Henrissat B."/>
            <person name="Grigoriev I.V."/>
            <person name="Hibbett D.S."/>
            <person name="Martin F."/>
        </authorList>
    </citation>
    <scope>NUCLEOTIDE SEQUENCE [LARGE SCALE GENOMIC DNA]</scope>
    <source>
        <strain evidence="1 2">Koide BX008</strain>
    </source>
</reference>
<dbReference type="Proteomes" id="UP000054549">
    <property type="component" value="Unassembled WGS sequence"/>
</dbReference>
<protein>
    <recommendedName>
        <fullName evidence="3">Fungal-type protein kinase domain-containing protein</fullName>
    </recommendedName>
</protein>
<dbReference type="HOGENOM" id="CLU_1776965_0_0_1"/>
<organism evidence="1 2">
    <name type="scientific">Amanita muscaria (strain Koide BX008)</name>
    <dbReference type="NCBI Taxonomy" id="946122"/>
    <lineage>
        <taxon>Eukaryota</taxon>
        <taxon>Fungi</taxon>
        <taxon>Dikarya</taxon>
        <taxon>Basidiomycota</taxon>
        <taxon>Agaricomycotina</taxon>
        <taxon>Agaricomycetes</taxon>
        <taxon>Agaricomycetidae</taxon>
        <taxon>Agaricales</taxon>
        <taxon>Pluteineae</taxon>
        <taxon>Amanitaceae</taxon>
        <taxon>Amanita</taxon>
    </lineage>
</organism>
<keyword evidence="2" id="KW-1185">Reference proteome</keyword>
<dbReference type="EMBL" id="KN818348">
    <property type="protein sequence ID" value="KIL58054.1"/>
    <property type="molecule type" value="Genomic_DNA"/>
</dbReference>
<proteinExistence type="predicted"/>
<gene>
    <name evidence="1" type="ORF">M378DRAFT_15802</name>
</gene>
<dbReference type="OrthoDB" id="3036224at2759"/>
<evidence type="ECO:0000313" key="2">
    <source>
        <dbReference type="Proteomes" id="UP000054549"/>
    </source>
</evidence>
<sequence length="146" mass="16953">MDHRILRQTVRTMERVVHDATHDVESFVWVLSYCVMRNLYHRASQRSAPKEVRDQRYAFRSMLRQAFGQTMPKAIATERQTWSFCLTFPLYRDVSEITTNFMSDALVALFKDLQGLIHPATDPFNPTPLTHDALLAVVNQRLASLQ</sequence>
<dbReference type="AlphaFoldDB" id="A0A0C2SVH2"/>
<evidence type="ECO:0008006" key="3">
    <source>
        <dbReference type="Google" id="ProtNLM"/>
    </source>
</evidence>
<dbReference type="InParanoid" id="A0A0C2SVH2"/>
<evidence type="ECO:0000313" key="1">
    <source>
        <dbReference type="EMBL" id="KIL58054.1"/>
    </source>
</evidence>
<dbReference type="STRING" id="946122.A0A0C2SVH2"/>
<name>A0A0C2SVH2_AMAMK</name>